<dbReference type="OrthoDB" id="6488259at2759"/>
<dbReference type="GO" id="GO:0006281">
    <property type="term" value="P:DNA repair"/>
    <property type="evidence" value="ECO:0007669"/>
    <property type="project" value="UniProtKB-ARBA"/>
</dbReference>
<proteinExistence type="predicted"/>
<dbReference type="Pfam" id="PF09588">
    <property type="entry name" value="YqaJ"/>
    <property type="match status" value="1"/>
</dbReference>
<protein>
    <recommendedName>
        <fullName evidence="1">YqaJ viral recombinase domain-containing protein</fullName>
    </recommendedName>
</protein>
<keyword evidence="3" id="KW-1185">Reference proteome</keyword>
<dbReference type="EMBL" id="JABSTR010000001">
    <property type="protein sequence ID" value="KAH9362110.1"/>
    <property type="molecule type" value="Genomic_DNA"/>
</dbReference>
<evidence type="ECO:0000313" key="2">
    <source>
        <dbReference type="EMBL" id="KAH9362110.1"/>
    </source>
</evidence>
<sequence>MQKGLQKETEAREVYWEVMTADGHGVEVCETGLVIWQHFPLMGCSPDGLVSFLCECFPARQTLLEIKCLVKVANSFSKDSPKPHNMTQVQVQMGIVGISTRDFLRLRVTICVAALKGNV</sequence>
<dbReference type="PANTHER" id="PTHR46609">
    <property type="entry name" value="EXONUCLEASE, PHAGE-TYPE/RECB, C-TERMINAL DOMAIN-CONTAINING PROTEIN"/>
    <property type="match status" value="1"/>
</dbReference>
<feature type="domain" description="YqaJ viral recombinase" evidence="1">
    <location>
        <begin position="1"/>
        <end position="97"/>
    </location>
</feature>
<dbReference type="Gene3D" id="3.90.320.10">
    <property type="match status" value="1"/>
</dbReference>
<gene>
    <name evidence="2" type="ORF">HPB48_002088</name>
</gene>
<dbReference type="InterPro" id="IPR019080">
    <property type="entry name" value="YqaJ_viral_recombinase"/>
</dbReference>
<dbReference type="VEuPathDB" id="VectorBase:HLOH_041249"/>
<reference evidence="2 3" key="1">
    <citation type="journal article" date="2020" name="Cell">
        <title>Large-Scale Comparative Analyses of Tick Genomes Elucidate Their Genetic Diversity and Vector Capacities.</title>
        <authorList>
            <consortium name="Tick Genome and Microbiome Consortium (TIGMIC)"/>
            <person name="Jia N."/>
            <person name="Wang J."/>
            <person name="Shi W."/>
            <person name="Du L."/>
            <person name="Sun Y."/>
            <person name="Zhan W."/>
            <person name="Jiang J.F."/>
            <person name="Wang Q."/>
            <person name="Zhang B."/>
            <person name="Ji P."/>
            <person name="Bell-Sakyi L."/>
            <person name="Cui X.M."/>
            <person name="Yuan T.T."/>
            <person name="Jiang B.G."/>
            <person name="Yang W.F."/>
            <person name="Lam T.T."/>
            <person name="Chang Q.C."/>
            <person name="Ding S.J."/>
            <person name="Wang X.J."/>
            <person name="Zhu J.G."/>
            <person name="Ruan X.D."/>
            <person name="Zhao L."/>
            <person name="Wei J.T."/>
            <person name="Ye R.Z."/>
            <person name="Que T.C."/>
            <person name="Du C.H."/>
            <person name="Zhou Y.H."/>
            <person name="Cheng J.X."/>
            <person name="Dai P.F."/>
            <person name="Guo W.B."/>
            <person name="Han X.H."/>
            <person name="Huang E.J."/>
            <person name="Li L.F."/>
            <person name="Wei W."/>
            <person name="Gao Y.C."/>
            <person name="Liu J.Z."/>
            <person name="Shao H.Z."/>
            <person name="Wang X."/>
            <person name="Wang C.C."/>
            <person name="Yang T.C."/>
            <person name="Huo Q.B."/>
            <person name="Li W."/>
            <person name="Chen H.Y."/>
            <person name="Chen S.E."/>
            <person name="Zhou L.G."/>
            <person name="Ni X.B."/>
            <person name="Tian J.H."/>
            <person name="Sheng Y."/>
            <person name="Liu T."/>
            <person name="Pan Y.S."/>
            <person name="Xia L.Y."/>
            <person name="Li J."/>
            <person name="Zhao F."/>
            <person name="Cao W.C."/>
        </authorList>
    </citation>
    <scope>NUCLEOTIDE SEQUENCE [LARGE SCALE GENOMIC DNA]</scope>
    <source>
        <strain evidence="2">HaeL-2018</strain>
    </source>
</reference>
<accession>A0A9J6F7I9</accession>
<dbReference type="InterPro" id="IPR051703">
    <property type="entry name" value="NF-kappa-B_Signaling_Reg"/>
</dbReference>
<evidence type="ECO:0000313" key="3">
    <source>
        <dbReference type="Proteomes" id="UP000821853"/>
    </source>
</evidence>
<dbReference type="InterPro" id="IPR011335">
    <property type="entry name" value="Restrct_endonuc-II-like"/>
</dbReference>
<evidence type="ECO:0000259" key="1">
    <source>
        <dbReference type="Pfam" id="PF09588"/>
    </source>
</evidence>
<organism evidence="2 3">
    <name type="scientific">Haemaphysalis longicornis</name>
    <name type="common">Bush tick</name>
    <dbReference type="NCBI Taxonomy" id="44386"/>
    <lineage>
        <taxon>Eukaryota</taxon>
        <taxon>Metazoa</taxon>
        <taxon>Ecdysozoa</taxon>
        <taxon>Arthropoda</taxon>
        <taxon>Chelicerata</taxon>
        <taxon>Arachnida</taxon>
        <taxon>Acari</taxon>
        <taxon>Parasitiformes</taxon>
        <taxon>Ixodida</taxon>
        <taxon>Ixodoidea</taxon>
        <taxon>Ixodidae</taxon>
        <taxon>Haemaphysalinae</taxon>
        <taxon>Haemaphysalis</taxon>
    </lineage>
</organism>
<name>A0A9J6F7I9_HAELO</name>
<dbReference type="PANTHER" id="PTHR46609:SF8">
    <property type="entry name" value="YQAJ VIRAL RECOMBINASE DOMAIN-CONTAINING PROTEIN"/>
    <property type="match status" value="1"/>
</dbReference>
<dbReference type="AlphaFoldDB" id="A0A9J6F7I9"/>
<dbReference type="Proteomes" id="UP000821853">
    <property type="component" value="Chromosome 1"/>
</dbReference>
<comment type="caution">
    <text evidence="2">The sequence shown here is derived from an EMBL/GenBank/DDBJ whole genome shotgun (WGS) entry which is preliminary data.</text>
</comment>
<dbReference type="SUPFAM" id="SSF52980">
    <property type="entry name" value="Restriction endonuclease-like"/>
    <property type="match status" value="1"/>
</dbReference>
<dbReference type="InterPro" id="IPR011604">
    <property type="entry name" value="PDDEXK-like_dom_sf"/>
</dbReference>